<reference evidence="1 2" key="1">
    <citation type="submission" date="2017-07" db="EMBL/GenBank/DDBJ databases">
        <title>Paenibacillus herberti R33 genome sequencing and assembly.</title>
        <authorList>
            <person name="Su W."/>
        </authorList>
    </citation>
    <scope>NUCLEOTIDE SEQUENCE [LARGE SCALE GENOMIC DNA]</scope>
    <source>
        <strain evidence="1 2">R33</strain>
    </source>
</reference>
<dbReference type="AlphaFoldDB" id="A0A229NYF4"/>
<dbReference type="RefSeq" id="WP_089525485.1">
    <property type="nucleotide sequence ID" value="NZ_NMUQ01000002.1"/>
</dbReference>
<dbReference type="EMBL" id="NMUQ01000002">
    <property type="protein sequence ID" value="OXM14669.1"/>
    <property type="molecule type" value="Genomic_DNA"/>
</dbReference>
<comment type="caution">
    <text evidence="1">The sequence shown here is derived from an EMBL/GenBank/DDBJ whole genome shotgun (WGS) entry which is preliminary data.</text>
</comment>
<proteinExistence type="predicted"/>
<organism evidence="1 2">
    <name type="scientific">Paenibacillus herberti</name>
    <dbReference type="NCBI Taxonomy" id="1619309"/>
    <lineage>
        <taxon>Bacteria</taxon>
        <taxon>Bacillati</taxon>
        <taxon>Bacillota</taxon>
        <taxon>Bacilli</taxon>
        <taxon>Bacillales</taxon>
        <taxon>Paenibacillaceae</taxon>
        <taxon>Paenibacillus</taxon>
    </lineage>
</organism>
<dbReference type="Proteomes" id="UP000215145">
    <property type="component" value="Unassembled WGS sequence"/>
</dbReference>
<evidence type="ECO:0000313" key="2">
    <source>
        <dbReference type="Proteomes" id="UP000215145"/>
    </source>
</evidence>
<dbReference type="SUPFAM" id="SSF53067">
    <property type="entry name" value="Actin-like ATPase domain"/>
    <property type="match status" value="2"/>
</dbReference>
<keyword evidence="2" id="KW-1185">Reference proteome</keyword>
<dbReference type="InterPro" id="IPR043129">
    <property type="entry name" value="ATPase_NBD"/>
</dbReference>
<dbReference type="OrthoDB" id="9772633at2"/>
<accession>A0A229NYF4</accession>
<evidence type="ECO:0000313" key="1">
    <source>
        <dbReference type="EMBL" id="OXM14669.1"/>
    </source>
</evidence>
<dbReference type="Gene3D" id="3.30.420.40">
    <property type="match status" value="1"/>
</dbReference>
<evidence type="ECO:0008006" key="3">
    <source>
        <dbReference type="Google" id="ProtNLM"/>
    </source>
</evidence>
<sequence length="169" mass="18172">MKDSPHCLASYVIGVDGGNSKTDYYLFDLEGNRIDSIRGLEGMLARTLPAADLVTLLLEAAQAGDGPAMEAVRSSAKQMALSTAGCIRGLDFGRGPVDIILAGSVWVKASPPILRELYEQQVRELLPGTECHFLLLKAPPVAGAVLWALQLASCRQPSENLRQKVLHSM</sequence>
<gene>
    <name evidence="1" type="ORF">CGZ75_17310</name>
</gene>
<protein>
    <recommendedName>
        <fullName evidence="3">ATPase BadF/BadG/BcrA/BcrD type domain-containing protein</fullName>
    </recommendedName>
</protein>
<name>A0A229NYF4_9BACL</name>